<dbReference type="NCBIfam" id="TIGR01800">
    <property type="entry name" value="cit_synth_II"/>
    <property type="match status" value="1"/>
</dbReference>
<sequence>MTETQQAVAPTLVGAEPPTPVIYKGLAGVPVDYTAISQVNSDTNSLLYRGYPVQELADRRSFEEVAYLLWHGELPTESQLATFEDLERSLRHLDPAVHRVIDELPMTAHPMDVVRTAISVIGARDPEANDSSPEADLAKAIRLFAQLPAIVAYDQRRRHGLDLVEPRDDLGYSANFLFMTHGEVQELVVVEAFDVSMILYAEHSFNASTFTARVITSTLADLYSAVTGAVGALKGALHGGANEAVMHTFGDIGTADKVDAWLENALASKSKIMGFGHRVYKNGDSRVPTMRHAMEAMLEHYDRQDLLELYTALEEAMAARKDIKPNLDYPTGPAYHVMGFDTETFTPLFVASRIVGWTAHIMEQRAANALIRPLSVYNGVEQREVPA</sequence>
<dbReference type="GO" id="GO:0036440">
    <property type="term" value="F:citrate synthase activity"/>
    <property type="evidence" value="ECO:0007669"/>
    <property type="project" value="UniProtKB-EC"/>
</dbReference>
<dbReference type="GO" id="GO:0005975">
    <property type="term" value="P:carbohydrate metabolic process"/>
    <property type="evidence" value="ECO:0007669"/>
    <property type="project" value="TreeGrafter"/>
</dbReference>
<dbReference type="PANTHER" id="PTHR11739:SF4">
    <property type="entry name" value="CITRATE SYNTHASE, PEROXISOMAL"/>
    <property type="match status" value="1"/>
</dbReference>
<dbReference type="NCBIfam" id="NF010636">
    <property type="entry name" value="PRK14033.1"/>
    <property type="match status" value="1"/>
</dbReference>
<evidence type="ECO:0000256" key="1">
    <source>
        <dbReference type="ARBA" id="ARBA00004751"/>
    </source>
</evidence>
<dbReference type="STRING" id="386301.SAMN05216282_1083"/>
<dbReference type="FunFam" id="1.10.230.10:FF:000003">
    <property type="entry name" value="Citrate synthase"/>
    <property type="match status" value="1"/>
</dbReference>
<keyword evidence="4 6" id="KW-0808">Transferase</keyword>
<dbReference type="PANTHER" id="PTHR11739">
    <property type="entry name" value="CITRATE SYNTHASE"/>
    <property type="match status" value="1"/>
</dbReference>
<dbReference type="InterPro" id="IPR016142">
    <property type="entry name" value="Citrate_synth-like_lrg_a-sub"/>
</dbReference>
<accession>A0A1G9CYJ4</accession>
<evidence type="ECO:0000313" key="9">
    <source>
        <dbReference type="EMBL" id="SDK56475.1"/>
    </source>
</evidence>
<evidence type="ECO:0000256" key="6">
    <source>
        <dbReference type="PIRNR" id="PIRNR001369"/>
    </source>
</evidence>
<dbReference type="PRINTS" id="PR00143">
    <property type="entry name" value="CITRTSNTHASE"/>
</dbReference>
<dbReference type="UniPathway" id="UPA00223"/>
<dbReference type="InterPro" id="IPR016143">
    <property type="entry name" value="Citrate_synth-like_sm_a-sub"/>
</dbReference>
<dbReference type="InterPro" id="IPR011278">
    <property type="entry name" value="2-MeCitrate/Citrate_synth_II"/>
</dbReference>
<evidence type="ECO:0000256" key="5">
    <source>
        <dbReference type="ARBA" id="ARBA00049288"/>
    </source>
</evidence>
<evidence type="ECO:0000256" key="7">
    <source>
        <dbReference type="PIRSR" id="PIRSR001369-1"/>
    </source>
</evidence>
<feature type="active site" evidence="7">
    <location>
        <position position="277"/>
    </location>
</feature>
<evidence type="ECO:0000256" key="3">
    <source>
        <dbReference type="ARBA" id="ARBA00022532"/>
    </source>
</evidence>
<dbReference type="Pfam" id="PF00285">
    <property type="entry name" value="Citrate_synt"/>
    <property type="match status" value="1"/>
</dbReference>
<evidence type="ECO:0000256" key="8">
    <source>
        <dbReference type="RuleBase" id="RU003406"/>
    </source>
</evidence>
<feature type="active site" evidence="7">
    <location>
        <position position="328"/>
    </location>
</feature>
<dbReference type="SUPFAM" id="SSF48256">
    <property type="entry name" value="Citrate synthase"/>
    <property type="match status" value="1"/>
</dbReference>
<keyword evidence="10" id="KW-1185">Reference proteome</keyword>
<dbReference type="InterPro" id="IPR019810">
    <property type="entry name" value="Citrate_synthase_AS"/>
</dbReference>
<dbReference type="Proteomes" id="UP000198701">
    <property type="component" value="Unassembled WGS sequence"/>
</dbReference>
<evidence type="ECO:0000256" key="4">
    <source>
        <dbReference type="ARBA" id="ARBA00022679"/>
    </source>
</evidence>
<dbReference type="PROSITE" id="PS00480">
    <property type="entry name" value="CITRATE_SYNTHASE"/>
    <property type="match status" value="1"/>
</dbReference>
<dbReference type="RefSeq" id="WP_092323234.1">
    <property type="nucleotide sequence ID" value="NZ_FNFU01000008.1"/>
</dbReference>
<evidence type="ECO:0000256" key="2">
    <source>
        <dbReference type="ARBA" id="ARBA00010566"/>
    </source>
</evidence>
<dbReference type="EMBL" id="FNFU01000008">
    <property type="protein sequence ID" value="SDK56475.1"/>
    <property type="molecule type" value="Genomic_DNA"/>
</dbReference>
<dbReference type="Gene3D" id="1.10.230.10">
    <property type="entry name" value="Cytochrome P450-Terp, domain 2"/>
    <property type="match status" value="1"/>
</dbReference>
<protein>
    <recommendedName>
        <fullName evidence="6">Citrate synthase</fullName>
    </recommendedName>
</protein>
<dbReference type="AlphaFoldDB" id="A0A1G9CYJ4"/>
<organism evidence="9 10">
    <name type="scientific">Cryobacterium psychrotolerans</name>
    <dbReference type="NCBI Taxonomy" id="386301"/>
    <lineage>
        <taxon>Bacteria</taxon>
        <taxon>Bacillati</taxon>
        <taxon>Actinomycetota</taxon>
        <taxon>Actinomycetes</taxon>
        <taxon>Micrococcales</taxon>
        <taxon>Microbacteriaceae</taxon>
        <taxon>Cryobacterium</taxon>
    </lineage>
</organism>
<reference evidence="9 10" key="1">
    <citation type="submission" date="2016-10" db="EMBL/GenBank/DDBJ databases">
        <authorList>
            <person name="de Groot N.N."/>
        </authorList>
    </citation>
    <scope>NUCLEOTIDE SEQUENCE [LARGE SCALE GENOMIC DNA]</scope>
    <source>
        <strain evidence="9 10">CGMCC 1.5382</strain>
    </source>
</reference>
<evidence type="ECO:0000313" key="10">
    <source>
        <dbReference type="Proteomes" id="UP000198701"/>
    </source>
</evidence>
<dbReference type="Gene3D" id="1.10.580.10">
    <property type="entry name" value="Citrate Synthase, domain 1"/>
    <property type="match status" value="1"/>
</dbReference>
<comment type="catalytic activity">
    <reaction evidence="5">
        <text>oxaloacetate + acetyl-CoA + H2O = citrate + CoA + H(+)</text>
        <dbReference type="Rhea" id="RHEA:16845"/>
        <dbReference type="ChEBI" id="CHEBI:15377"/>
        <dbReference type="ChEBI" id="CHEBI:15378"/>
        <dbReference type="ChEBI" id="CHEBI:16452"/>
        <dbReference type="ChEBI" id="CHEBI:16947"/>
        <dbReference type="ChEBI" id="CHEBI:57287"/>
        <dbReference type="ChEBI" id="CHEBI:57288"/>
        <dbReference type="EC" id="2.3.3.16"/>
    </reaction>
</comment>
<dbReference type="PIRSF" id="PIRSF001369">
    <property type="entry name" value="Citrate_synth"/>
    <property type="match status" value="1"/>
</dbReference>
<keyword evidence="3" id="KW-0816">Tricarboxylic acid cycle</keyword>
<comment type="similarity">
    <text evidence="2 6 8">Belongs to the citrate synthase family.</text>
</comment>
<dbReference type="InterPro" id="IPR002020">
    <property type="entry name" value="Citrate_synthase"/>
</dbReference>
<dbReference type="InterPro" id="IPR024176">
    <property type="entry name" value="Citrate_synthase_bac-typ"/>
</dbReference>
<comment type="pathway">
    <text evidence="1">Carbohydrate metabolism; tricarboxylic acid cycle; isocitrate from oxaloacetate: step 1/2.</text>
</comment>
<dbReference type="OrthoDB" id="9800864at2"/>
<dbReference type="GO" id="GO:0006099">
    <property type="term" value="P:tricarboxylic acid cycle"/>
    <property type="evidence" value="ECO:0007669"/>
    <property type="project" value="UniProtKB-UniPathway"/>
</dbReference>
<name>A0A1G9CYJ4_9MICO</name>
<dbReference type="InterPro" id="IPR036969">
    <property type="entry name" value="Citrate_synthase_sf"/>
</dbReference>
<gene>
    <name evidence="9" type="ORF">SAMN05216282_1083</name>
</gene>
<dbReference type="GO" id="GO:0005829">
    <property type="term" value="C:cytosol"/>
    <property type="evidence" value="ECO:0007669"/>
    <property type="project" value="TreeGrafter"/>
</dbReference>
<proteinExistence type="inferred from homology"/>